<dbReference type="InterPro" id="IPR011067">
    <property type="entry name" value="Plasmid_toxin/cell-grow_inhib"/>
</dbReference>
<dbReference type="Gene3D" id="2.30.30.110">
    <property type="match status" value="1"/>
</dbReference>
<dbReference type="OrthoDB" id="3196747at2"/>
<comment type="caution">
    <text evidence="1">The sequence shown here is derived from an EMBL/GenBank/DDBJ whole genome shotgun (WGS) entry which is preliminary data.</text>
</comment>
<evidence type="ECO:0000313" key="2">
    <source>
        <dbReference type="Proteomes" id="UP000278398"/>
    </source>
</evidence>
<organism evidence="1 2">
    <name type="scientific">Aquibium carbonis</name>
    <dbReference type="NCBI Taxonomy" id="2495581"/>
    <lineage>
        <taxon>Bacteria</taxon>
        <taxon>Pseudomonadati</taxon>
        <taxon>Pseudomonadota</taxon>
        <taxon>Alphaproteobacteria</taxon>
        <taxon>Hyphomicrobiales</taxon>
        <taxon>Phyllobacteriaceae</taxon>
        <taxon>Aquibium</taxon>
    </lineage>
</organism>
<reference evidence="1 2" key="1">
    <citation type="submission" date="2018-12" db="EMBL/GenBank/DDBJ databases">
        <title>Mesorhizobium carbonis sp. nov., isolated from coal mine water.</title>
        <authorList>
            <person name="Xin W."/>
            <person name="Xu Z."/>
            <person name="Xiang F."/>
            <person name="Zhang J."/>
            <person name="Xi L."/>
            <person name="Liu J."/>
        </authorList>
    </citation>
    <scope>NUCLEOTIDE SEQUENCE [LARGE SCALE GENOMIC DNA]</scope>
    <source>
        <strain evidence="1 2">B2.3</strain>
    </source>
</reference>
<protein>
    <submittedName>
        <fullName evidence="1">Uncharacterized protein</fullName>
    </submittedName>
</protein>
<gene>
    <name evidence="1" type="ORF">EJC49_20620</name>
</gene>
<sequence>MNREYLRVAVEPTAENGLKLPSDMMVDKLQTDLKTKVFGPIGHLAGAGIRRLGAALTFFLQLGPN</sequence>
<keyword evidence="2" id="KW-1185">Reference proteome</keyword>
<evidence type="ECO:0000313" key="1">
    <source>
        <dbReference type="EMBL" id="RST84509.1"/>
    </source>
</evidence>
<dbReference type="AlphaFoldDB" id="A0A3R9ZPD2"/>
<proteinExistence type="predicted"/>
<dbReference type="EMBL" id="RWKW01000090">
    <property type="protein sequence ID" value="RST84509.1"/>
    <property type="molecule type" value="Genomic_DNA"/>
</dbReference>
<dbReference type="Proteomes" id="UP000278398">
    <property type="component" value="Unassembled WGS sequence"/>
</dbReference>
<accession>A0A3R9ZPD2</accession>
<name>A0A3R9ZPD2_9HYPH</name>